<name>A0ABW8CCS1_9ACTN</name>
<evidence type="ECO:0000256" key="2">
    <source>
        <dbReference type="ARBA" id="ARBA00022475"/>
    </source>
</evidence>
<keyword evidence="4 6" id="KW-1133">Transmembrane helix</keyword>
<proteinExistence type="predicted"/>
<sequence length="426" mass="44458">MNVAERAPALLRERPFRRYWTGQTVSLFGDQVSFLAIPLAAVLVLHADAAQMGWLSAAGLLPALLFSLPAGAWADRRGRRRRIMITADLVRAVLMLSLPAAYALDVLTLTHLYVIAFAVGACSVAFDVSNATLFVSLVRPGQYVDGNALVNGSRAFSFVAGPSVGGLLVQVLAAPLTLLVDAVSYLVSAGYLARISPVEPPVAPAEKGHFTAGLRFIAGSRILRPLLAAAATVNFFNFVFHTIVVLYAVGELGLNAGVLGLVIGAGAVGGLIGAALSGRIVRRIGIGPAVVLGFAVFPTPLVLVPLAGGPTPLVLALLFLAEFISGFGVMVLDIASGSLQSAVIPDRLRARVTGAFRMLNHGIRPLGALAGGVLGTALGLRPTLWIATVGGVLCVLWLLPSPVPRIRELPDQEEIPAREATTMEPA</sequence>
<feature type="domain" description="Major facilitator superfamily (MFS) profile" evidence="7">
    <location>
        <begin position="223"/>
        <end position="426"/>
    </location>
</feature>
<evidence type="ECO:0000256" key="4">
    <source>
        <dbReference type="ARBA" id="ARBA00022989"/>
    </source>
</evidence>
<keyword evidence="2" id="KW-1003">Cell membrane</keyword>
<feature type="transmembrane region" description="Helical" evidence="6">
    <location>
        <begin position="383"/>
        <end position="399"/>
    </location>
</feature>
<reference evidence="8 9" key="1">
    <citation type="submission" date="2024-10" db="EMBL/GenBank/DDBJ databases">
        <title>The Natural Products Discovery Center: Release of the First 8490 Sequenced Strains for Exploring Actinobacteria Biosynthetic Diversity.</title>
        <authorList>
            <person name="Kalkreuter E."/>
            <person name="Kautsar S.A."/>
            <person name="Yang D."/>
            <person name="Bader C.D."/>
            <person name="Teijaro C.N."/>
            <person name="Fluegel L."/>
            <person name="Davis C.M."/>
            <person name="Simpson J.R."/>
            <person name="Lauterbach L."/>
            <person name="Steele A.D."/>
            <person name="Gui C."/>
            <person name="Meng S."/>
            <person name="Li G."/>
            <person name="Viehrig K."/>
            <person name="Ye F."/>
            <person name="Su P."/>
            <person name="Kiefer A.F."/>
            <person name="Nichols A."/>
            <person name="Cepeda A.J."/>
            <person name="Yan W."/>
            <person name="Fan B."/>
            <person name="Jiang Y."/>
            <person name="Adhikari A."/>
            <person name="Zheng C.-J."/>
            <person name="Schuster L."/>
            <person name="Cowan T.M."/>
            <person name="Smanski M.J."/>
            <person name="Chevrette M.G."/>
            <person name="De Carvalho L.P.S."/>
            <person name="Shen B."/>
        </authorList>
    </citation>
    <scope>NUCLEOTIDE SEQUENCE [LARGE SCALE GENOMIC DNA]</scope>
    <source>
        <strain evidence="8 9">NPDC053399</strain>
    </source>
</reference>
<feature type="transmembrane region" description="Helical" evidence="6">
    <location>
        <begin position="110"/>
        <end position="129"/>
    </location>
</feature>
<feature type="transmembrane region" description="Helical" evidence="6">
    <location>
        <begin position="289"/>
        <end position="307"/>
    </location>
</feature>
<evidence type="ECO:0000256" key="3">
    <source>
        <dbReference type="ARBA" id="ARBA00022692"/>
    </source>
</evidence>
<dbReference type="EMBL" id="JBITYG010000009">
    <property type="protein sequence ID" value="MFI9104233.1"/>
    <property type="molecule type" value="Genomic_DNA"/>
</dbReference>
<feature type="transmembrane region" description="Helical" evidence="6">
    <location>
        <begin position="313"/>
        <end position="335"/>
    </location>
</feature>
<dbReference type="CDD" id="cd06173">
    <property type="entry name" value="MFS_MefA_like"/>
    <property type="match status" value="1"/>
</dbReference>
<feature type="transmembrane region" description="Helical" evidence="6">
    <location>
        <begin position="27"/>
        <end position="47"/>
    </location>
</feature>
<evidence type="ECO:0000313" key="8">
    <source>
        <dbReference type="EMBL" id="MFI9104233.1"/>
    </source>
</evidence>
<keyword evidence="9" id="KW-1185">Reference proteome</keyword>
<dbReference type="InterPro" id="IPR022324">
    <property type="entry name" value="Bacilysin_exporter_BacE_put"/>
</dbReference>
<keyword evidence="3 6" id="KW-0812">Transmembrane</keyword>
<dbReference type="InterPro" id="IPR011701">
    <property type="entry name" value="MFS"/>
</dbReference>
<dbReference type="PANTHER" id="PTHR23513">
    <property type="entry name" value="INTEGRAL MEMBRANE EFFLUX PROTEIN-RELATED"/>
    <property type="match status" value="1"/>
</dbReference>
<feature type="transmembrane region" description="Helical" evidence="6">
    <location>
        <begin position="85"/>
        <end position="104"/>
    </location>
</feature>
<protein>
    <submittedName>
        <fullName evidence="8">MFS transporter</fullName>
    </submittedName>
</protein>
<dbReference type="Gene3D" id="1.20.1250.20">
    <property type="entry name" value="MFS general substrate transporter like domains"/>
    <property type="match status" value="1"/>
</dbReference>
<dbReference type="RefSeq" id="WP_399654287.1">
    <property type="nucleotide sequence ID" value="NZ_JBITYG010000009.1"/>
</dbReference>
<feature type="transmembrane region" description="Helical" evidence="6">
    <location>
        <begin position="53"/>
        <end position="73"/>
    </location>
</feature>
<gene>
    <name evidence="8" type="ORF">ACIGXA_27315</name>
</gene>
<evidence type="ECO:0000256" key="6">
    <source>
        <dbReference type="SAM" id="Phobius"/>
    </source>
</evidence>
<dbReference type="Pfam" id="PF07690">
    <property type="entry name" value="MFS_1"/>
    <property type="match status" value="1"/>
</dbReference>
<comment type="caution">
    <text evidence="8">The sequence shown here is derived from an EMBL/GenBank/DDBJ whole genome shotgun (WGS) entry which is preliminary data.</text>
</comment>
<dbReference type="PRINTS" id="PR01988">
    <property type="entry name" value="EXPORTERBACE"/>
</dbReference>
<dbReference type="PANTHER" id="PTHR23513:SF6">
    <property type="entry name" value="MAJOR FACILITATOR SUPERFAMILY ASSOCIATED DOMAIN-CONTAINING PROTEIN"/>
    <property type="match status" value="1"/>
</dbReference>
<evidence type="ECO:0000313" key="9">
    <source>
        <dbReference type="Proteomes" id="UP001614394"/>
    </source>
</evidence>
<dbReference type="InterPro" id="IPR036259">
    <property type="entry name" value="MFS_trans_sf"/>
</dbReference>
<dbReference type="PROSITE" id="PS50850">
    <property type="entry name" value="MFS"/>
    <property type="match status" value="1"/>
</dbReference>
<organism evidence="8 9">
    <name type="scientific">Streptomyces fildesensis</name>
    <dbReference type="NCBI Taxonomy" id="375757"/>
    <lineage>
        <taxon>Bacteria</taxon>
        <taxon>Bacillati</taxon>
        <taxon>Actinomycetota</taxon>
        <taxon>Actinomycetes</taxon>
        <taxon>Kitasatosporales</taxon>
        <taxon>Streptomycetaceae</taxon>
        <taxon>Streptomyces</taxon>
    </lineage>
</organism>
<feature type="transmembrane region" description="Helical" evidence="6">
    <location>
        <begin position="226"/>
        <end position="250"/>
    </location>
</feature>
<dbReference type="SUPFAM" id="SSF103473">
    <property type="entry name" value="MFS general substrate transporter"/>
    <property type="match status" value="1"/>
</dbReference>
<comment type="subcellular location">
    <subcellularLocation>
        <location evidence="1">Cell membrane</location>
        <topology evidence="1">Multi-pass membrane protein</topology>
    </subcellularLocation>
</comment>
<evidence type="ECO:0000256" key="1">
    <source>
        <dbReference type="ARBA" id="ARBA00004651"/>
    </source>
</evidence>
<evidence type="ECO:0000259" key="7">
    <source>
        <dbReference type="PROSITE" id="PS50850"/>
    </source>
</evidence>
<dbReference type="InterPro" id="IPR020846">
    <property type="entry name" value="MFS_dom"/>
</dbReference>
<dbReference type="Proteomes" id="UP001614394">
    <property type="component" value="Unassembled WGS sequence"/>
</dbReference>
<evidence type="ECO:0000256" key="5">
    <source>
        <dbReference type="ARBA" id="ARBA00023136"/>
    </source>
</evidence>
<keyword evidence="5 6" id="KW-0472">Membrane</keyword>
<feature type="transmembrane region" description="Helical" evidence="6">
    <location>
        <begin position="256"/>
        <end position="277"/>
    </location>
</feature>
<accession>A0ABW8CCS1</accession>